<dbReference type="SUPFAM" id="SSF53850">
    <property type="entry name" value="Periplasmic binding protein-like II"/>
    <property type="match status" value="1"/>
</dbReference>
<evidence type="ECO:0000259" key="5">
    <source>
        <dbReference type="PROSITE" id="PS50931"/>
    </source>
</evidence>
<dbReference type="GO" id="GO:0003700">
    <property type="term" value="F:DNA-binding transcription factor activity"/>
    <property type="evidence" value="ECO:0007669"/>
    <property type="project" value="InterPro"/>
</dbReference>
<dbReference type="Gene3D" id="1.10.10.10">
    <property type="entry name" value="Winged helix-like DNA-binding domain superfamily/Winged helix DNA-binding domain"/>
    <property type="match status" value="1"/>
</dbReference>
<sequence>MEFRHLELLRELSMRGTLAAVAEATHRTPSALSQQLKTAEREFGARLVEPFSRGLRLTTAGQILADGADEVGRALAEVQARLEASLGEPSGTVSIGALPSASEALFPGLLRRAAGSAIDLELDDFDLAESEYAARTLDADIVIGHSLTGDVPRGAEHLHTRVLAREPIDVALPSTHPLASQQRLAPDALVGTTWVGVPVGYPFDSILIAVENATSTNLERVQRLRDNRLVEALVAAGSGLALLPRFTTRPRPGVVLRPLDGVRSVRSIVALARPDRHARFAVRTVLDHLTSAGEDLEATFAEAESPRS</sequence>
<protein>
    <submittedName>
        <fullName evidence="6">LysR family transcriptional regulator</fullName>
    </submittedName>
</protein>
<accession>A0A7J5AYA4</accession>
<evidence type="ECO:0000256" key="4">
    <source>
        <dbReference type="ARBA" id="ARBA00023163"/>
    </source>
</evidence>
<evidence type="ECO:0000256" key="2">
    <source>
        <dbReference type="ARBA" id="ARBA00023015"/>
    </source>
</evidence>
<keyword evidence="4" id="KW-0804">Transcription</keyword>
<evidence type="ECO:0000313" key="6">
    <source>
        <dbReference type="EMBL" id="KAB1636400.1"/>
    </source>
</evidence>
<gene>
    <name evidence="6" type="ORF">F8O03_15715</name>
</gene>
<dbReference type="InterPro" id="IPR036390">
    <property type="entry name" value="WH_DNA-bd_sf"/>
</dbReference>
<dbReference type="PANTHER" id="PTHR30346">
    <property type="entry name" value="TRANSCRIPTIONAL DUAL REGULATOR HCAR-RELATED"/>
    <property type="match status" value="1"/>
</dbReference>
<dbReference type="GO" id="GO:0003677">
    <property type="term" value="F:DNA binding"/>
    <property type="evidence" value="ECO:0007669"/>
    <property type="project" value="UniProtKB-KW"/>
</dbReference>
<keyword evidence="2" id="KW-0805">Transcription regulation</keyword>
<dbReference type="EMBL" id="WBJX01000006">
    <property type="protein sequence ID" value="KAB1636400.1"/>
    <property type="molecule type" value="Genomic_DNA"/>
</dbReference>
<evidence type="ECO:0000256" key="1">
    <source>
        <dbReference type="ARBA" id="ARBA00009437"/>
    </source>
</evidence>
<proteinExistence type="inferred from homology"/>
<feature type="domain" description="HTH lysR-type" evidence="5">
    <location>
        <begin position="1"/>
        <end position="58"/>
    </location>
</feature>
<evidence type="ECO:0000313" key="7">
    <source>
        <dbReference type="Proteomes" id="UP000490386"/>
    </source>
</evidence>
<comment type="caution">
    <text evidence="6">The sequence shown here is derived from an EMBL/GenBank/DDBJ whole genome shotgun (WGS) entry which is preliminary data.</text>
</comment>
<dbReference type="GO" id="GO:0032993">
    <property type="term" value="C:protein-DNA complex"/>
    <property type="evidence" value="ECO:0007669"/>
    <property type="project" value="TreeGrafter"/>
</dbReference>
<dbReference type="SUPFAM" id="SSF46785">
    <property type="entry name" value="Winged helix' DNA-binding domain"/>
    <property type="match status" value="1"/>
</dbReference>
<dbReference type="Gene3D" id="3.40.190.10">
    <property type="entry name" value="Periplasmic binding protein-like II"/>
    <property type="match status" value="2"/>
</dbReference>
<dbReference type="PANTHER" id="PTHR30346:SF29">
    <property type="entry name" value="LYSR SUBSTRATE-BINDING"/>
    <property type="match status" value="1"/>
</dbReference>
<dbReference type="InterPro" id="IPR005119">
    <property type="entry name" value="LysR_subst-bd"/>
</dbReference>
<dbReference type="RefSeq" id="WP_151424708.1">
    <property type="nucleotide sequence ID" value="NZ_WBJX01000006.1"/>
</dbReference>
<evidence type="ECO:0000256" key="3">
    <source>
        <dbReference type="ARBA" id="ARBA00023125"/>
    </source>
</evidence>
<name>A0A7J5AYA4_9MICO</name>
<dbReference type="PROSITE" id="PS50931">
    <property type="entry name" value="HTH_LYSR"/>
    <property type="match status" value="1"/>
</dbReference>
<keyword evidence="3" id="KW-0238">DNA-binding</keyword>
<dbReference type="OrthoDB" id="4131546at2"/>
<keyword evidence="7" id="KW-1185">Reference proteome</keyword>
<comment type="similarity">
    <text evidence="1">Belongs to the LysR transcriptional regulatory family.</text>
</comment>
<dbReference type="AlphaFoldDB" id="A0A7J5AYA4"/>
<dbReference type="Proteomes" id="UP000490386">
    <property type="component" value="Unassembled WGS sequence"/>
</dbReference>
<reference evidence="6 7" key="1">
    <citation type="submission" date="2019-09" db="EMBL/GenBank/DDBJ databases">
        <title>Phylogeny of genus Pseudoclavibacter and closely related genus.</title>
        <authorList>
            <person name="Li Y."/>
        </authorList>
    </citation>
    <scope>NUCLEOTIDE SEQUENCE [LARGE SCALE GENOMIC DNA]</scope>
    <source>
        <strain evidence="6 7">THG-MD12</strain>
    </source>
</reference>
<dbReference type="InterPro" id="IPR000847">
    <property type="entry name" value="LysR_HTH_N"/>
</dbReference>
<dbReference type="InterPro" id="IPR036388">
    <property type="entry name" value="WH-like_DNA-bd_sf"/>
</dbReference>
<dbReference type="Pfam" id="PF00126">
    <property type="entry name" value="HTH_1"/>
    <property type="match status" value="1"/>
</dbReference>
<organism evidence="6 7">
    <name type="scientific">Pseudoclavibacter terrae</name>
    <dbReference type="NCBI Taxonomy" id="1530195"/>
    <lineage>
        <taxon>Bacteria</taxon>
        <taxon>Bacillati</taxon>
        <taxon>Actinomycetota</taxon>
        <taxon>Actinomycetes</taxon>
        <taxon>Micrococcales</taxon>
        <taxon>Microbacteriaceae</taxon>
        <taxon>Pseudoclavibacter</taxon>
    </lineage>
</organism>
<dbReference type="Pfam" id="PF03466">
    <property type="entry name" value="LysR_substrate"/>
    <property type="match status" value="1"/>
</dbReference>